<accession>A0AAE3WA51</accession>
<reference evidence="1 2" key="1">
    <citation type="submission" date="2023-07" db="EMBL/GenBank/DDBJ databases">
        <title>Sequencing the genomes of 1000 actinobacteria strains.</title>
        <authorList>
            <person name="Klenk H.-P."/>
        </authorList>
    </citation>
    <scope>NUCLEOTIDE SEQUENCE [LARGE SCALE GENOMIC DNA]</scope>
    <source>
        <strain evidence="1 2">DSM 44709</strain>
    </source>
</reference>
<name>A0AAE3WA51_9ACTN</name>
<organism evidence="1 2">
    <name type="scientific">Catenuloplanes indicus</name>
    <dbReference type="NCBI Taxonomy" id="137267"/>
    <lineage>
        <taxon>Bacteria</taxon>
        <taxon>Bacillati</taxon>
        <taxon>Actinomycetota</taxon>
        <taxon>Actinomycetes</taxon>
        <taxon>Micromonosporales</taxon>
        <taxon>Micromonosporaceae</taxon>
        <taxon>Catenuloplanes</taxon>
    </lineage>
</organism>
<evidence type="ECO:0000313" key="2">
    <source>
        <dbReference type="Proteomes" id="UP001240236"/>
    </source>
</evidence>
<evidence type="ECO:0000313" key="1">
    <source>
        <dbReference type="EMBL" id="MDQ0371272.1"/>
    </source>
</evidence>
<proteinExistence type="predicted"/>
<comment type="caution">
    <text evidence="1">The sequence shown here is derived from an EMBL/GenBank/DDBJ whole genome shotgun (WGS) entry which is preliminary data.</text>
</comment>
<sequence length="146" mass="15947">MEQQSVEALSAIPARMCEAWARGDATGFYADFAEDAELVEFEGSILRGRAALIAANQPVFDTVMKGSRLVRSEVPFARILAPGYGVVHHRAGILLPGEEEPLSSRYVMQLLAVVWQNDRWEVATLQNARIVSFEATVALDNLATAA</sequence>
<keyword evidence="2" id="KW-1185">Reference proteome</keyword>
<dbReference type="SUPFAM" id="SSF54427">
    <property type="entry name" value="NTF2-like"/>
    <property type="match status" value="1"/>
</dbReference>
<dbReference type="NCBIfam" id="TIGR02246">
    <property type="entry name" value="SgcJ/EcaC family oxidoreductase"/>
    <property type="match status" value="1"/>
</dbReference>
<dbReference type="AlphaFoldDB" id="A0AAE3WA51"/>
<gene>
    <name evidence="1" type="ORF">J2S42_007941</name>
</gene>
<dbReference type="Proteomes" id="UP001240236">
    <property type="component" value="Unassembled WGS sequence"/>
</dbReference>
<dbReference type="EMBL" id="JAUSUZ010000001">
    <property type="protein sequence ID" value="MDQ0371272.1"/>
    <property type="molecule type" value="Genomic_DNA"/>
</dbReference>
<protein>
    <submittedName>
        <fullName evidence="1">Uncharacterized protein (TIGR02246 family)</fullName>
    </submittedName>
</protein>
<dbReference type="RefSeq" id="WP_307247912.1">
    <property type="nucleotide sequence ID" value="NZ_JAUSUZ010000001.1"/>
</dbReference>
<dbReference type="InterPro" id="IPR011944">
    <property type="entry name" value="Steroid_delta5-4_isomerase"/>
</dbReference>
<dbReference type="InterPro" id="IPR032710">
    <property type="entry name" value="NTF2-like_dom_sf"/>
</dbReference>
<dbReference type="Gene3D" id="3.10.450.50">
    <property type="match status" value="1"/>
</dbReference>